<protein>
    <submittedName>
        <fullName evidence="2">Uncharacterized protein</fullName>
    </submittedName>
</protein>
<dbReference type="Gene3D" id="3.90.176.10">
    <property type="entry name" value="Toxin ADP-ribosyltransferase, Chain A, domain 1"/>
    <property type="match status" value="1"/>
</dbReference>
<sequence length="832" mass="87142">MGLLRSLRDRSSVTVFRHTVGNALVLHARERISSEARAVALAVADDPDNEIVVLDLHDDLPVGIWKSVAEALRRRRRGIRLVVCGAHHDTAALAAQWLSDRLRRPVVTPHGRLIRGAAGTLFAHAGQASGWVRYRPGRPPTPEAKRHPAPPWDDAAAEFVATSAVGAVEPIPAGVWIRDTRDPALVSDRWRWLVAAVPCQRAAMTVVLGCPGTPPLALDDVARFWRGLAPAHRQYARFVQYGPVQLPAGEPLGQRLADLLEAPVVCFAGIPVGRADRPHMHTVTQDGRLGWHLLVRELGFTPRSRPTAPAAMPRILHHQAPTLLGAAVGPRTYGYTDDAVVEIVQSGLWIRGTGPTRNADRIRARAADPAAHALIIDDSDPARVARLRELAEDLAARLDPPTRARSALQLASAVAVRRQRPTAAAGTLGDGLTYRFTAADLALDEAIDVAPPPAEALAGRGVAGVQSPSWARPADPPIPPPPTAGELHPAAREFLAAPAVVPPAPPPGPAPDRKPGPALAEESGPSSPAAGLLGTRSGRPAGGRLGPVERAPGRGERTVTNLPVLTSRMPGRAADHAVDTPLWEQSVFVDAPTRTAVAPPSRPAGPPSVAAPPRPAGRPVVGPLPAREPAAPSSGAAPSSPTSLPPPPSTFLPPPPPVLPAPPLVAPTGDAPEAAQEPTSTVASRSGDAAAGEPSGTAPVDRPALRFQTAPALQARGLPTARGLDVERTWLRGRLGREFDAAASSVSRVLSEHPRLSPDEDALTDAVAVRLYLSALGAEVDEALRGGGHNDQVLFARCVAAGISRLPSHRGGTCAAATLTGDELHEIRARGC</sequence>
<feature type="region of interest" description="Disordered" evidence="1">
    <location>
        <begin position="499"/>
        <end position="570"/>
    </location>
</feature>
<feature type="compositionally biased region" description="Pro residues" evidence="1">
    <location>
        <begin position="474"/>
        <end position="483"/>
    </location>
</feature>
<evidence type="ECO:0000313" key="3">
    <source>
        <dbReference type="Proteomes" id="UP000680866"/>
    </source>
</evidence>
<keyword evidence="3" id="KW-1185">Reference proteome</keyword>
<feature type="region of interest" description="Disordered" evidence="1">
    <location>
        <begin position="458"/>
        <end position="487"/>
    </location>
</feature>
<name>A0A810N6D2_9ACTN</name>
<feature type="compositionally biased region" description="Pro residues" evidence="1">
    <location>
        <begin position="500"/>
        <end position="510"/>
    </location>
</feature>
<dbReference type="EMBL" id="AP023359">
    <property type="protein sequence ID" value="BCJ67318.1"/>
    <property type="molecule type" value="Genomic_DNA"/>
</dbReference>
<feature type="region of interest" description="Disordered" evidence="1">
    <location>
        <begin position="594"/>
        <end position="703"/>
    </location>
</feature>
<feature type="compositionally biased region" description="Pro residues" evidence="1">
    <location>
        <begin position="643"/>
        <end position="665"/>
    </location>
</feature>
<evidence type="ECO:0000256" key="1">
    <source>
        <dbReference type="SAM" id="MobiDB-lite"/>
    </source>
</evidence>
<dbReference type="RefSeq" id="WP_212816664.1">
    <property type="nucleotide sequence ID" value="NZ_AP023359.1"/>
</dbReference>
<dbReference type="Proteomes" id="UP000680866">
    <property type="component" value="Chromosome"/>
</dbReference>
<accession>A0A810N6D2</accession>
<feature type="compositionally biased region" description="Pro residues" evidence="1">
    <location>
        <begin position="600"/>
        <end position="616"/>
    </location>
</feature>
<organism evidence="2 3">
    <name type="scientific">Polymorphospora rubra</name>
    <dbReference type="NCBI Taxonomy" id="338584"/>
    <lineage>
        <taxon>Bacteria</taxon>
        <taxon>Bacillati</taxon>
        <taxon>Actinomycetota</taxon>
        <taxon>Actinomycetes</taxon>
        <taxon>Micromonosporales</taxon>
        <taxon>Micromonosporaceae</taxon>
        <taxon>Polymorphospora</taxon>
    </lineage>
</organism>
<dbReference type="AlphaFoldDB" id="A0A810N6D2"/>
<reference evidence="2" key="1">
    <citation type="submission" date="2020-08" db="EMBL/GenBank/DDBJ databases">
        <title>Whole genome shotgun sequence of Polymorphospora rubra NBRC 101157.</title>
        <authorList>
            <person name="Komaki H."/>
            <person name="Tamura T."/>
        </authorList>
    </citation>
    <scope>NUCLEOTIDE SEQUENCE</scope>
    <source>
        <strain evidence="2">NBRC 101157</strain>
    </source>
</reference>
<feature type="compositionally biased region" description="Low complexity" evidence="1">
    <location>
        <begin position="617"/>
        <end position="642"/>
    </location>
</feature>
<proteinExistence type="predicted"/>
<dbReference type="KEGG" id="pry:Prubr_43390"/>
<evidence type="ECO:0000313" key="2">
    <source>
        <dbReference type="EMBL" id="BCJ67318.1"/>
    </source>
</evidence>
<gene>
    <name evidence="2" type="ORF">Prubr_43390</name>
</gene>